<gene>
    <name evidence="2" type="ORF">F5897_000427</name>
</gene>
<accession>A0A840DNL8</accession>
<dbReference type="Proteomes" id="UP000571183">
    <property type="component" value="Unassembled WGS sequence"/>
</dbReference>
<dbReference type="EMBL" id="JACIFD010000003">
    <property type="protein sequence ID" value="MBB4071139.1"/>
    <property type="molecule type" value="Genomic_DNA"/>
</dbReference>
<evidence type="ECO:0000313" key="2">
    <source>
        <dbReference type="EMBL" id="MBB4071139.1"/>
    </source>
</evidence>
<sequence length="197" mass="20687">MSALSAGAAQTQRPRLFLLLLEPVLHLVLALVILFSATLHSSLVFDRTVVAVGLLVLTLAGWFSAGKKPHMWGIFQRINNLGAVAALLQIGHTAVGFSWIMIGWAAVTSVLKLGSFLQQKNHSGAFSDGKLATVLPVILTCCLLLSGTDQIALIGWYGAYATVWGVFGVIAAIDTAAPQNRAAQTAAATAAPAQLKN</sequence>
<keyword evidence="1" id="KW-0472">Membrane</keyword>
<proteinExistence type="predicted"/>
<keyword evidence="3" id="KW-1185">Reference proteome</keyword>
<dbReference type="RefSeq" id="WP_183304311.1">
    <property type="nucleotide sequence ID" value="NZ_JACIFD010000003.1"/>
</dbReference>
<name>A0A840DNL8_9MICO</name>
<organism evidence="2 3">
    <name type="scientific">Canibacter oris</name>
    <dbReference type="NCBI Taxonomy" id="1365628"/>
    <lineage>
        <taxon>Bacteria</taxon>
        <taxon>Bacillati</taxon>
        <taxon>Actinomycetota</taxon>
        <taxon>Actinomycetes</taxon>
        <taxon>Micrococcales</taxon>
        <taxon>Microbacteriaceae</taxon>
        <taxon>Canibacter</taxon>
    </lineage>
</organism>
<feature type="transmembrane region" description="Helical" evidence="1">
    <location>
        <begin position="154"/>
        <end position="173"/>
    </location>
</feature>
<evidence type="ECO:0000256" key="1">
    <source>
        <dbReference type="SAM" id="Phobius"/>
    </source>
</evidence>
<keyword evidence="1" id="KW-0812">Transmembrane</keyword>
<evidence type="ECO:0000313" key="3">
    <source>
        <dbReference type="Proteomes" id="UP000571183"/>
    </source>
</evidence>
<reference evidence="2" key="1">
    <citation type="submission" date="2020-08" db="EMBL/GenBank/DDBJ databases">
        <title>Sequencing the genomes of 1000 actinobacteria strains.</title>
        <authorList>
            <person name="Klenk H.-P."/>
        </authorList>
    </citation>
    <scope>NUCLEOTIDE SEQUENCE [LARGE SCALE GENOMIC DNA]</scope>
    <source>
        <strain evidence="2">DSM 27064</strain>
    </source>
</reference>
<protein>
    <submittedName>
        <fullName evidence="2">Uncharacterized protein</fullName>
    </submittedName>
</protein>
<comment type="caution">
    <text evidence="2">The sequence shown here is derived from an EMBL/GenBank/DDBJ whole genome shotgun (WGS) entry which is preliminary data.</text>
</comment>
<feature type="transmembrane region" description="Helical" evidence="1">
    <location>
        <begin position="83"/>
        <end position="111"/>
    </location>
</feature>
<feature type="transmembrane region" description="Helical" evidence="1">
    <location>
        <begin position="44"/>
        <end position="63"/>
    </location>
</feature>
<keyword evidence="1" id="KW-1133">Transmembrane helix</keyword>
<dbReference type="AlphaFoldDB" id="A0A840DNL8"/>
<feature type="transmembrane region" description="Helical" evidence="1">
    <location>
        <begin position="16"/>
        <end position="37"/>
    </location>
</feature>